<organism evidence="2 3">
    <name type="scientific">Parasedimentitalea denitrificans</name>
    <dbReference type="NCBI Taxonomy" id="2211118"/>
    <lineage>
        <taxon>Bacteria</taxon>
        <taxon>Pseudomonadati</taxon>
        <taxon>Pseudomonadota</taxon>
        <taxon>Alphaproteobacteria</taxon>
        <taxon>Rhodobacterales</taxon>
        <taxon>Paracoccaceae</taxon>
        <taxon>Parasedimentitalea</taxon>
    </lineage>
</organism>
<dbReference type="EMBL" id="QHLQ01000026">
    <property type="protein sequence ID" value="NIZ63055.1"/>
    <property type="molecule type" value="Genomic_DNA"/>
</dbReference>
<dbReference type="Proteomes" id="UP001429564">
    <property type="component" value="Unassembled WGS sequence"/>
</dbReference>
<proteinExistence type="predicted"/>
<gene>
    <name evidence="2" type="ORF">DL239_18985</name>
</gene>
<evidence type="ECO:0000256" key="1">
    <source>
        <dbReference type="SAM" id="MobiDB-lite"/>
    </source>
</evidence>
<evidence type="ECO:0000313" key="3">
    <source>
        <dbReference type="Proteomes" id="UP001429564"/>
    </source>
</evidence>
<evidence type="ECO:0000313" key="2">
    <source>
        <dbReference type="EMBL" id="NIZ63055.1"/>
    </source>
</evidence>
<reference evidence="2 3" key="1">
    <citation type="submission" date="2018-05" db="EMBL/GenBank/DDBJ databases">
        <authorList>
            <person name="Zhang Y.-J."/>
        </authorList>
    </citation>
    <scope>NUCLEOTIDE SEQUENCE [LARGE SCALE GENOMIC DNA]</scope>
    <source>
        <strain evidence="2 3">CY04</strain>
    </source>
</reference>
<comment type="caution">
    <text evidence="2">The sequence shown here is derived from an EMBL/GenBank/DDBJ whole genome shotgun (WGS) entry which is preliminary data.</text>
</comment>
<dbReference type="RefSeq" id="WP_167685663.1">
    <property type="nucleotide sequence ID" value="NZ_QHLQ01000026.1"/>
</dbReference>
<sequence length="956" mass="104740">MTITTHKWPPDKYQTNFWPPNWLRYEVEYPESGRPSRLLAHNNVPYLATISGEADLEAALKTVAAQYLESVRDLLGSDWQSPEPETASPDVKPLMPDSWHDALGPSADLPDPGEIKWLNIWPPIGTTTDPDSPTLASWNLSQQADGGLPAFVVMTGAEVYFPDEDVMSYSFGVRVPMAVEALGSEVRVIIRSITVEHPAKGYFSVTEGWASRDNNLLDQLTPLRTPSRDALSVSILGQLTALSAKSAFVDQSTMNAEQLLFSVSPPTPDAASVLRLTLVSKAASTAPVDADYSVRSQFPISQSYQIVSAFDLPIATDSLASTEVCPLVSNAANPGAAEVFVQTPSGWVEPSGISYLYTLRRPTREDEVLETYRLARDIGPATGMKLEADGFEVRRCPNYVPDDKSAGPGVKSVPLPGGEAPAPRRNDYSAIMAYCYSLDFFNFLNDIGLPPSLFVVRAQKTVEVFYRYGIFPGPGRSGRTINAQVAFDCEEAAQSNKPKIQIRLALANLNRWSRPKNPNATPSSHPDDRFLRPEPLGIASSGRWMLHEFGHYLIAARLGKLEFDFAHSAGDALAAVWYDPYSRLNHTRGDVSENFRGITYPFVFTTRRHDRSPLLGWAWYGSLNRSVLAAPPVNCETLKGYLTEQVLSSSIFRLYRAIGGDTNLGGAPDHYIRYRASFMTLYLLIRAIAAFSQSPSKAEMLELGMEDASQLMTTPIDVPAPPHGIFDYAPAPPVGDTWSGGVSHKVVRWAFEAQGMFVEDVLKTTNGPGLAAPVDIYVLDNRPTDEVLPGGTTIYGPGSYAPVSLDWTGDRKWMVDNGLGFTIGNRGQQPAGGIRRRMWLGRLLGDMSQDHWDLGDNIDWILFHPVADEVPELIAGREDQVEIPDMFTQQMEMGGATFVILLESSCDDDLANSDPQALLAAKIDNANGDKPPVKPRALADLVAGDNNLGLMLIDLP</sequence>
<feature type="region of interest" description="Disordered" evidence="1">
    <location>
        <begin position="402"/>
        <end position="421"/>
    </location>
</feature>
<name>A0ABX0WBK4_9RHOB</name>
<keyword evidence="3" id="KW-1185">Reference proteome</keyword>
<protein>
    <submittedName>
        <fullName evidence="2">Uncharacterized protein</fullName>
    </submittedName>
</protein>
<accession>A0ABX0WBK4</accession>